<dbReference type="InterPro" id="IPR029149">
    <property type="entry name" value="Creatin/AminoP/Spt16_N"/>
</dbReference>
<dbReference type="InterPro" id="IPR036005">
    <property type="entry name" value="Creatinase/aminopeptidase-like"/>
</dbReference>
<comment type="caution">
    <text evidence="4">The sequence shown here is derived from an EMBL/GenBank/DDBJ whole genome shotgun (WGS) entry which is preliminary data.</text>
</comment>
<dbReference type="RefSeq" id="WP_425577609.1">
    <property type="nucleotide sequence ID" value="NZ_BAABJM010000002.1"/>
</dbReference>
<dbReference type="SUPFAM" id="SSF53092">
    <property type="entry name" value="Creatinase/prolidase N-terminal domain"/>
    <property type="match status" value="1"/>
</dbReference>
<keyword evidence="5" id="KW-1185">Reference proteome</keyword>
<organism evidence="4 5">
    <name type="scientific">Nocardia callitridis</name>
    <dbReference type="NCBI Taxonomy" id="648753"/>
    <lineage>
        <taxon>Bacteria</taxon>
        <taxon>Bacillati</taxon>
        <taxon>Actinomycetota</taxon>
        <taxon>Actinomycetes</taxon>
        <taxon>Mycobacteriales</taxon>
        <taxon>Nocardiaceae</taxon>
        <taxon>Nocardia</taxon>
    </lineage>
</organism>
<accession>A0ABP9KDH5</accession>
<feature type="region of interest" description="Disordered" evidence="1">
    <location>
        <begin position="1"/>
        <end position="23"/>
    </location>
</feature>
<sequence>MCPDQPGREPGSAARESAARVPDHAGRRATLRSILMEHGVDGLLVTDPANVRYLTGFTGVCAALLVCTWDTRTAEDRTVLATDGRYRDRIRAQSPDLTAEIAGAVDRRLVELAGEWKLGRIGYESHVVTVDQHRGFLDQHTGLDFVATPGLVEQLRVVKEPYELARLRAAGVAADGVLATLLARQALRPGRTERAVGMDVAAAVFEHGADVGAREIVVAAGRNSAAPQHRPSEAVLARGDLVRVDFAVTVAGYHVNLARTFVLGPPTDWQRAAHALVERSRAAGMAVLHAGAVAAEVDAAARAVVAESGHAKLFVHPFGHGVGLRIQEAPGIAKTATGTLLAGVAVAVEPGVYWPDRGGVRIADTLVVRCVEAGGLEPLTNASTELIVVG</sequence>
<dbReference type="PANTHER" id="PTHR46112:SF8">
    <property type="entry name" value="CYTOPLASMIC PEPTIDASE PEPQ-RELATED"/>
    <property type="match status" value="1"/>
</dbReference>
<evidence type="ECO:0000256" key="1">
    <source>
        <dbReference type="SAM" id="MobiDB-lite"/>
    </source>
</evidence>
<evidence type="ECO:0000259" key="3">
    <source>
        <dbReference type="Pfam" id="PF01321"/>
    </source>
</evidence>
<evidence type="ECO:0000259" key="2">
    <source>
        <dbReference type="Pfam" id="PF00557"/>
    </source>
</evidence>
<dbReference type="Pfam" id="PF00557">
    <property type="entry name" value="Peptidase_M24"/>
    <property type="match status" value="1"/>
</dbReference>
<feature type="domain" description="Creatinase N-terminal" evidence="3">
    <location>
        <begin position="27"/>
        <end position="158"/>
    </location>
</feature>
<evidence type="ECO:0000313" key="4">
    <source>
        <dbReference type="EMBL" id="GAA5053990.1"/>
    </source>
</evidence>
<proteinExistence type="predicted"/>
<gene>
    <name evidence="4" type="ORF">GCM10023318_28410</name>
</gene>
<dbReference type="InterPro" id="IPR050659">
    <property type="entry name" value="Peptidase_M24B"/>
</dbReference>
<dbReference type="InterPro" id="IPR000994">
    <property type="entry name" value="Pept_M24"/>
</dbReference>
<name>A0ABP9KDH5_9NOCA</name>
<feature type="domain" description="Peptidase M24" evidence="2">
    <location>
        <begin position="166"/>
        <end position="368"/>
    </location>
</feature>
<dbReference type="SUPFAM" id="SSF55920">
    <property type="entry name" value="Creatinase/aminopeptidase"/>
    <property type="match status" value="1"/>
</dbReference>
<dbReference type="InterPro" id="IPR000587">
    <property type="entry name" value="Creatinase_N"/>
</dbReference>
<dbReference type="Gene3D" id="3.40.350.10">
    <property type="entry name" value="Creatinase/prolidase N-terminal domain"/>
    <property type="match status" value="1"/>
</dbReference>
<dbReference type="EMBL" id="BAABJM010000002">
    <property type="protein sequence ID" value="GAA5053990.1"/>
    <property type="molecule type" value="Genomic_DNA"/>
</dbReference>
<reference evidence="5" key="1">
    <citation type="journal article" date="2019" name="Int. J. Syst. Evol. Microbiol.">
        <title>The Global Catalogue of Microorganisms (GCM) 10K type strain sequencing project: providing services to taxonomists for standard genome sequencing and annotation.</title>
        <authorList>
            <consortium name="The Broad Institute Genomics Platform"/>
            <consortium name="The Broad Institute Genome Sequencing Center for Infectious Disease"/>
            <person name="Wu L."/>
            <person name="Ma J."/>
        </authorList>
    </citation>
    <scope>NUCLEOTIDE SEQUENCE [LARGE SCALE GENOMIC DNA]</scope>
    <source>
        <strain evidence="5">JCM 18298</strain>
    </source>
</reference>
<evidence type="ECO:0000313" key="5">
    <source>
        <dbReference type="Proteomes" id="UP001500603"/>
    </source>
</evidence>
<dbReference type="Proteomes" id="UP001500603">
    <property type="component" value="Unassembled WGS sequence"/>
</dbReference>
<dbReference type="PANTHER" id="PTHR46112">
    <property type="entry name" value="AMINOPEPTIDASE"/>
    <property type="match status" value="1"/>
</dbReference>
<protein>
    <submittedName>
        <fullName evidence="4">Xaa-Pro peptidase family protein</fullName>
    </submittedName>
</protein>
<dbReference type="Pfam" id="PF01321">
    <property type="entry name" value="Creatinase_N"/>
    <property type="match status" value="1"/>
</dbReference>
<dbReference type="Gene3D" id="3.90.230.10">
    <property type="entry name" value="Creatinase/methionine aminopeptidase superfamily"/>
    <property type="match status" value="1"/>
</dbReference>